<dbReference type="Gene3D" id="3.10.450.50">
    <property type="match status" value="1"/>
</dbReference>
<evidence type="ECO:0000259" key="1">
    <source>
        <dbReference type="Pfam" id="PF12680"/>
    </source>
</evidence>
<keyword evidence="3" id="KW-1185">Reference proteome</keyword>
<dbReference type="KEGG" id="sbae:DSM104329_03190"/>
<dbReference type="Proteomes" id="UP001162834">
    <property type="component" value="Chromosome"/>
</dbReference>
<organism evidence="2 3">
    <name type="scientific">Capillimicrobium parvum</name>
    <dbReference type="NCBI Taxonomy" id="2884022"/>
    <lineage>
        <taxon>Bacteria</taxon>
        <taxon>Bacillati</taxon>
        <taxon>Actinomycetota</taxon>
        <taxon>Thermoleophilia</taxon>
        <taxon>Solirubrobacterales</taxon>
        <taxon>Capillimicrobiaceae</taxon>
        <taxon>Capillimicrobium</taxon>
    </lineage>
</organism>
<sequence>MAESGTNAIKAVRAQFPVLFNAGKFDELGQWFYAEDAVALPPGRDPIEGRAAICSYFDELWRNAGLRFDLDVIQTVAGDDMGYLIGTYVAHMGDQSAPGVTHEAYRLQSDGSWKCTVDMWHNSVE</sequence>
<evidence type="ECO:0000313" key="2">
    <source>
        <dbReference type="EMBL" id="UGS36779.1"/>
    </source>
</evidence>
<reference evidence="2" key="1">
    <citation type="journal article" date="2022" name="Int. J. Syst. Evol. Microbiol.">
        <title>Pseudomonas aegrilactucae sp. nov. and Pseudomonas morbosilactucae sp. nov., pathogens causing bacterial rot of lettuce in Japan.</title>
        <authorList>
            <person name="Sawada H."/>
            <person name="Fujikawa T."/>
            <person name="Satou M."/>
        </authorList>
    </citation>
    <scope>NUCLEOTIDE SEQUENCE</scope>
    <source>
        <strain evidence="2">0166_1</strain>
    </source>
</reference>
<dbReference type="InterPro" id="IPR032710">
    <property type="entry name" value="NTF2-like_dom_sf"/>
</dbReference>
<dbReference type="AlphaFoldDB" id="A0A9E7C1K3"/>
<gene>
    <name evidence="2" type="ORF">DSM104329_03190</name>
</gene>
<accession>A0A9E7C1K3</accession>
<dbReference type="Pfam" id="PF12680">
    <property type="entry name" value="SnoaL_2"/>
    <property type="match status" value="1"/>
</dbReference>
<proteinExistence type="predicted"/>
<dbReference type="RefSeq" id="WP_259310846.1">
    <property type="nucleotide sequence ID" value="NZ_CP087164.1"/>
</dbReference>
<feature type="domain" description="SnoaL-like" evidence="1">
    <location>
        <begin position="16"/>
        <end position="107"/>
    </location>
</feature>
<protein>
    <recommendedName>
        <fullName evidence="1">SnoaL-like domain-containing protein</fullName>
    </recommendedName>
</protein>
<evidence type="ECO:0000313" key="3">
    <source>
        <dbReference type="Proteomes" id="UP001162834"/>
    </source>
</evidence>
<dbReference type="EMBL" id="CP087164">
    <property type="protein sequence ID" value="UGS36779.1"/>
    <property type="molecule type" value="Genomic_DNA"/>
</dbReference>
<dbReference type="InterPro" id="IPR037401">
    <property type="entry name" value="SnoaL-like"/>
</dbReference>
<dbReference type="SUPFAM" id="SSF54427">
    <property type="entry name" value="NTF2-like"/>
    <property type="match status" value="1"/>
</dbReference>
<name>A0A9E7C1K3_9ACTN</name>